<dbReference type="Proteomes" id="UP000294257">
    <property type="component" value="Unassembled WGS sequence"/>
</dbReference>
<protein>
    <recommendedName>
        <fullName evidence="3">Alpha/beta hydrolase family protein</fullName>
    </recommendedName>
</protein>
<gene>
    <name evidence="1" type="ORF">EV193_10868</name>
</gene>
<comment type="caution">
    <text evidence="1">The sequence shown here is derived from an EMBL/GenBank/DDBJ whole genome shotgun (WGS) entry which is preliminary data.</text>
</comment>
<dbReference type="OrthoDB" id="2972445at2"/>
<evidence type="ECO:0000313" key="1">
    <source>
        <dbReference type="EMBL" id="RZS34720.1"/>
    </source>
</evidence>
<accession>A0A4Q7KIH4</accession>
<dbReference type="Gene3D" id="3.40.50.1820">
    <property type="entry name" value="alpha/beta hydrolase"/>
    <property type="match status" value="1"/>
</dbReference>
<evidence type="ECO:0000313" key="2">
    <source>
        <dbReference type="Proteomes" id="UP000294257"/>
    </source>
</evidence>
<dbReference type="SUPFAM" id="SSF53474">
    <property type="entry name" value="alpha/beta-Hydrolases"/>
    <property type="match status" value="1"/>
</dbReference>
<name>A0A4Q7KIH4_9PSEU</name>
<reference evidence="1 2" key="1">
    <citation type="submission" date="2019-02" db="EMBL/GenBank/DDBJ databases">
        <title>Genomic Encyclopedia of Type Strains, Phase IV (KMG-IV): sequencing the most valuable type-strain genomes for metagenomic binning, comparative biology and taxonomic classification.</title>
        <authorList>
            <person name="Goeker M."/>
        </authorList>
    </citation>
    <scope>NUCLEOTIDE SEQUENCE [LARGE SCALE GENOMIC DNA]</scope>
    <source>
        <strain evidence="1 2">DSM 101727</strain>
    </source>
</reference>
<dbReference type="AlphaFoldDB" id="A0A4Q7KIH4"/>
<dbReference type="InterPro" id="IPR029058">
    <property type="entry name" value="AB_hydrolase_fold"/>
</dbReference>
<evidence type="ECO:0008006" key="3">
    <source>
        <dbReference type="Google" id="ProtNLM"/>
    </source>
</evidence>
<proteinExistence type="predicted"/>
<organism evidence="1 2">
    <name type="scientific">Herbihabitans rhizosphaerae</name>
    <dbReference type="NCBI Taxonomy" id="1872711"/>
    <lineage>
        <taxon>Bacteria</taxon>
        <taxon>Bacillati</taxon>
        <taxon>Actinomycetota</taxon>
        <taxon>Actinomycetes</taxon>
        <taxon>Pseudonocardiales</taxon>
        <taxon>Pseudonocardiaceae</taxon>
        <taxon>Herbihabitans</taxon>
    </lineage>
</organism>
<keyword evidence="2" id="KW-1185">Reference proteome</keyword>
<sequence length="238" mass="25387">MPPVTVVLVHSPFLGPASLRPLADALAERGQQTVILDLRPSVVAPPVHQTLVGSFADVTADAALSGPLLLIGHSGAGPLLPAFADTFEEGAAGLIFLDAGLPTPGRSWRDTVPADLYSHLRLVSRDGQLPRWQQWFTPDPLVELVADEQLRAEIADEAPEVPLAFLKEARPDVEWDGPAGYVQLSESYVDDAAAAEALGWPVRRLDAHHLATATDPKPVANAIVELLTEMFTPPASVL</sequence>
<dbReference type="EMBL" id="SGWQ01000008">
    <property type="protein sequence ID" value="RZS34720.1"/>
    <property type="molecule type" value="Genomic_DNA"/>
</dbReference>